<feature type="domain" description="4-fold beta flower" evidence="2">
    <location>
        <begin position="5"/>
        <end position="119"/>
    </location>
</feature>
<evidence type="ECO:0000313" key="3">
    <source>
        <dbReference type="EMBL" id="AEB12378.1"/>
    </source>
</evidence>
<evidence type="ECO:0000256" key="1">
    <source>
        <dbReference type="SAM" id="MobiDB-lite"/>
    </source>
</evidence>
<dbReference type="eggNOG" id="ENOG5033CAF">
    <property type="taxonomic scope" value="Bacteria"/>
</dbReference>
<dbReference type="KEGG" id="mhd:Marky_1643"/>
<feature type="region of interest" description="Disordered" evidence="1">
    <location>
        <begin position="82"/>
        <end position="102"/>
    </location>
</feature>
<organism evidence="3 4">
    <name type="scientific">Marinithermus hydrothermalis (strain DSM 14884 / JCM 11576 / T1)</name>
    <dbReference type="NCBI Taxonomy" id="869210"/>
    <lineage>
        <taxon>Bacteria</taxon>
        <taxon>Thermotogati</taxon>
        <taxon>Deinococcota</taxon>
        <taxon>Deinococci</taxon>
        <taxon>Thermales</taxon>
        <taxon>Thermaceae</taxon>
        <taxon>Marinithermus</taxon>
    </lineage>
</organism>
<dbReference type="OrthoDB" id="7068845at2"/>
<dbReference type="Proteomes" id="UP000007030">
    <property type="component" value="Chromosome"/>
</dbReference>
<dbReference type="HOGENOM" id="CLU_1967909_0_0_0"/>
<gene>
    <name evidence="3" type="ordered locus">Marky_1643</name>
</gene>
<dbReference type="STRING" id="869210.Marky_1643"/>
<dbReference type="InterPro" id="IPR048911">
    <property type="entry name" value="Bflower"/>
</dbReference>
<protein>
    <recommendedName>
        <fullName evidence="2">4-fold beta flower domain-containing protein</fullName>
    </recommendedName>
</protein>
<reference evidence="3 4" key="1">
    <citation type="journal article" date="2012" name="Stand. Genomic Sci.">
        <title>Complete genome sequence of the aerobic, heterotroph Marinithermus hydrothermalis type strain (T1(T)) from a deep-sea hydrothermal vent chimney.</title>
        <authorList>
            <person name="Copeland A."/>
            <person name="Gu W."/>
            <person name="Yasawong M."/>
            <person name="Lapidus A."/>
            <person name="Lucas S."/>
            <person name="Deshpande S."/>
            <person name="Pagani I."/>
            <person name="Tapia R."/>
            <person name="Cheng J.F."/>
            <person name="Goodwin L.A."/>
            <person name="Pitluck S."/>
            <person name="Liolios K."/>
            <person name="Ivanova N."/>
            <person name="Mavromatis K."/>
            <person name="Mikhailova N."/>
            <person name="Pati A."/>
            <person name="Chen A."/>
            <person name="Palaniappan K."/>
            <person name="Land M."/>
            <person name="Pan C."/>
            <person name="Brambilla E.M."/>
            <person name="Rohde M."/>
            <person name="Tindall B.J."/>
            <person name="Sikorski J."/>
            <person name="Goker M."/>
            <person name="Detter J.C."/>
            <person name="Bristow J."/>
            <person name="Eisen J.A."/>
            <person name="Markowitz V."/>
            <person name="Hugenholtz P."/>
            <person name="Kyrpides N.C."/>
            <person name="Klenk H.P."/>
            <person name="Woyke T."/>
        </authorList>
    </citation>
    <scope>NUCLEOTIDE SEQUENCE [LARGE SCALE GENOMIC DNA]</scope>
    <source>
        <strain evidence="4">DSM 14884 / JCM 11576 / T1</strain>
    </source>
</reference>
<dbReference type="AlphaFoldDB" id="F2NKC9"/>
<dbReference type="Pfam" id="PF21784">
    <property type="entry name" value="Bflower"/>
    <property type="match status" value="1"/>
</dbReference>
<accession>F2NKC9</accession>
<keyword evidence="4" id="KW-1185">Reference proteome</keyword>
<evidence type="ECO:0000259" key="2">
    <source>
        <dbReference type="Pfam" id="PF21784"/>
    </source>
</evidence>
<sequence length="127" mass="13953">MRTVLWDKHGEPVLYLTGSGVLYALTNDPLGMLTTPSAGGWRAALDFQSRPKGWYKDGLLYDLEGRLLAFTKGAQAPLELPRAQPLRTPLKPRPAPGLALEGPLPPLPTFRAEWSPHPLPSLFASRE</sequence>
<evidence type="ECO:0000313" key="4">
    <source>
        <dbReference type="Proteomes" id="UP000007030"/>
    </source>
</evidence>
<name>F2NKC9_MARHT</name>
<dbReference type="EMBL" id="CP002630">
    <property type="protein sequence ID" value="AEB12378.1"/>
    <property type="molecule type" value="Genomic_DNA"/>
</dbReference>
<proteinExistence type="predicted"/>